<accession>A0A0R2FQG1</accession>
<dbReference type="AlphaFoldDB" id="A0A0R2FQG1"/>
<dbReference type="STRING" id="81857.IV38_GL001895"/>
<evidence type="ECO:0000256" key="2">
    <source>
        <dbReference type="SAM" id="MobiDB-lite"/>
    </source>
</evidence>
<feature type="compositionally biased region" description="Polar residues" evidence="2">
    <location>
        <begin position="71"/>
        <end position="85"/>
    </location>
</feature>
<dbReference type="Proteomes" id="UP000051645">
    <property type="component" value="Unassembled WGS sequence"/>
</dbReference>
<reference evidence="5 6" key="1">
    <citation type="journal article" date="2015" name="Genome Announc.">
        <title>Expanding the biotechnology potential of lactobacilli through comparative genomics of 213 strains and associated genera.</title>
        <authorList>
            <person name="Sun Z."/>
            <person name="Harris H.M."/>
            <person name="McCann A."/>
            <person name="Guo C."/>
            <person name="Argimon S."/>
            <person name="Zhang W."/>
            <person name="Yang X."/>
            <person name="Jeffery I.B."/>
            <person name="Cooney J.C."/>
            <person name="Kagawa T.F."/>
            <person name="Liu W."/>
            <person name="Song Y."/>
            <person name="Salvetti E."/>
            <person name="Wrobel A."/>
            <person name="Rasinkangas P."/>
            <person name="Parkhill J."/>
            <person name="Rea M.C."/>
            <person name="O'Sullivan O."/>
            <person name="Ritari J."/>
            <person name="Douillard F.P."/>
            <person name="Paul Ross R."/>
            <person name="Yang R."/>
            <person name="Briner A.E."/>
            <person name="Felis G.E."/>
            <person name="de Vos W.M."/>
            <person name="Barrangou R."/>
            <person name="Klaenhammer T.R."/>
            <person name="Caufield P.W."/>
            <person name="Cui Y."/>
            <person name="Zhang H."/>
            <person name="O'Toole P.W."/>
        </authorList>
    </citation>
    <scope>NUCLEOTIDE SEQUENCE [LARGE SCALE GENOMIC DNA]</scope>
    <source>
        <strain evidence="3 6">ATCC BAA-66</strain>
        <strain evidence="4 5">DSM 13344</strain>
    </source>
</reference>
<evidence type="ECO:0008006" key="7">
    <source>
        <dbReference type="Google" id="ProtNLM"/>
    </source>
</evidence>
<keyword evidence="1" id="KW-0732">Signal</keyword>
<keyword evidence="5" id="KW-1185">Reference proteome</keyword>
<evidence type="ECO:0000256" key="1">
    <source>
        <dbReference type="ARBA" id="ARBA00022729"/>
    </source>
</evidence>
<evidence type="ECO:0000313" key="3">
    <source>
        <dbReference type="EMBL" id="KRN27683.1"/>
    </source>
</evidence>
<protein>
    <recommendedName>
        <fullName evidence="7">KxYKxGKxW signal domain protein</fullName>
    </recommendedName>
</protein>
<evidence type="ECO:0000313" key="4">
    <source>
        <dbReference type="EMBL" id="KRN30350.1"/>
    </source>
</evidence>
<dbReference type="Pfam" id="PF19258">
    <property type="entry name" value="KxYKxGKxW_sig"/>
    <property type="match status" value="1"/>
</dbReference>
<evidence type="ECO:0000313" key="6">
    <source>
        <dbReference type="Proteomes" id="UP000051751"/>
    </source>
</evidence>
<dbReference type="InterPro" id="IPR022263">
    <property type="entry name" value="KxYKxGKxW"/>
</dbReference>
<dbReference type="OrthoDB" id="2329348at2"/>
<sequence length="114" mass="12465">MMGKRGKKREMKEDYKEHFKMYKAGKRWVFAGIATFLGVFLPRTVAHVHADTVQTTAQATKTLDSKQVLATQQSTNIPADSTTANSQSGSLSTSTSTSESTSTSVSESTIHFDE</sequence>
<organism evidence="4 5">
    <name type="scientific">Lactobacillus selangorensis</name>
    <dbReference type="NCBI Taxonomy" id="81857"/>
    <lineage>
        <taxon>Bacteria</taxon>
        <taxon>Bacillati</taxon>
        <taxon>Bacillota</taxon>
        <taxon>Bacilli</taxon>
        <taxon>Lactobacillales</taxon>
        <taxon>Lactobacillaceae</taxon>
        <taxon>Lactobacillus</taxon>
    </lineage>
</organism>
<dbReference type="Proteomes" id="UP000051751">
    <property type="component" value="Unassembled WGS sequence"/>
</dbReference>
<dbReference type="NCBIfam" id="TIGR03715">
    <property type="entry name" value="KxYKxGKxW"/>
    <property type="match status" value="1"/>
</dbReference>
<dbReference type="PATRIC" id="fig|81857.3.peg.1921"/>
<dbReference type="RefSeq" id="WP_057770865.1">
    <property type="nucleotide sequence ID" value="NZ_JQAT01000006.1"/>
</dbReference>
<proteinExistence type="predicted"/>
<name>A0A0R2FQG1_9LACO</name>
<feature type="region of interest" description="Disordered" evidence="2">
    <location>
        <begin position="71"/>
        <end position="114"/>
    </location>
</feature>
<dbReference type="EMBL" id="JQAZ01000007">
    <property type="protein sequence ID" value="KRN30350.1"/>
    <property type="molecule type" value="Genomic_DNA"/>
</dbReference>
<comment type="caution">
    <text evidence="4">The sequence shown here is derived from an EMBL/GenBank/DDBJ whole genome shotgun (WGS) entry which is preliminary data.</text>
</comment>
<evidence type="ECO:0000313" key="5">
    <source>
        <dbReference type="Proteomes" id="UP000051645"/>
    </source>
</evidence>
<gene>
    <name evidence="3" type="ORF">IV38_GL001895</name>
    <name evidence="4" type="ORF">IV40_GL001939</name>
</gene>
<dbReference type="EMBL" id="JQAT01000006">
    <property type="protein sequence ID" value="KRN27683.1"/>
    <property type="molecule type" value="Genomic_DNA"/>
</dbReference>
<feature type="compositionally biased region" description="Low complexity" evidence="2">
    <location>
        <begin position="86"/>
        <end position="114"/>
    </location>
</feature>